<keyword evidence="2" id="KW-1185">Reference proteome</keyword>
<keyword evidence="1" id="KW-0648">Protein biosynthesis</keyword>
<dbReference type="AlphaFoldDB" id="A0A3G1B2K6"/>
<sequence length="170" mass="19094">MQVPICTFDAKNSVLCPQCESKLESGQLTKADVDASMKLAKLAKTIPEIDKFSLNSCRQIGLNNIMYLSKSDIESTRKSRTLYRALSGEFSGKLWLVESEASDRKFIEDLFFPAKLLSINAVWAPGGLQKTKAIISGKYTSRFPIDVIQVAKIVKELRQLDLVIEFEEKK</sequence>
<evidence type="ECO:0000313" key="2">
    <source>
        <dbReference type="Proteomes" id="UP000266745"/>
    </source>
</evidence>
<protein>
    <submittedName>
        <fullName evidence="1">Transcription elongation factor NusA</fullName>
    </submittedName>
</protein>
<organism evidence="1 2">
    <name type="scientific">Candidatus Nitrosotenuis cloacae</name>
    <dbReference type="NCBI Taxonomy" id="1603555"/>
    <lineage>
        <taxon>Archaea</taxon>
        <taxon>Nitrososphaerota</taxon>
        <taxon>Candidatus Nitrosotenuis</taxon>
    </lineage>
</organism>
<proteinExistence type="predicted"/>
<dbReference type="Proteomes" id="UP000266745">
    <property type="component" value="Chromosome"/>
</dbReference>
<name>A0A3G1B2K6_9ARCH</name>
<gene>
    <name evidence="1" type="ORF">SU86_000910</name>
</gene>
<evidence type="ECO:0000313" key="1">
    <source>
        <dbReference type="EMBL" id="AJZ75181.1"/>
    </source>
</evidence>
<dbReference type="EMBL" id="CP011097">
    <property type="protein sequence ID" value="AJZ75181.1"/>
    <property type="molecule type" value="Genomic_DNA"/>
</dbReference>
<reference evidence="1 2" key="1">
    <citation type="journal article" date="2016" name="Sci. Rep.">
        <title>A novel ammonia-oxidizing archaeon from wastewater treatment plant: Its enrichment, physiological and genomic characteristics.</title>
        <authorList>
            <person name="Li Y."/>
            <person name="Ding K."/>
            <person name="Wen X."/>
            <person name="Zhang B."/>
            <person name="Shen B."/>
            <person name="Yang Y."/>
        </authorList>
    </citation>
    <scope>NUCLEOTIDE SEQUENCE [LARGE SCALE GENOMIC DNA]</scope>
    <source>
        <strain evidence="1 2">SAT1</strain>
    </source>
</reference>
<accession>A0A3G1B2K6</accession>
<dbReference type="RefSeq" id="WP_048187654.1">
    <property type="nucleotide sequence ID" value="NZ_CP011097.1"/>
</dbReference>
<dbReference type="OrthoDB" id="4111at2157"/>
<keyword evidence="1" id="KW-0251">Elongation factor</keyword>
<dbReference type="GO" id="GO:0003746">
    <property type="term" value="F:translation elongation factor activity"/>
    <property type="evidence" value="ECO:0007669"/>
    <property type="project" value="UniProtKB-KW"/>
</dbReference>
<dbReference type="KEGG" id="tah:SU86_000910"/>
<dbReference type="STRING" id="1603555.SU86_000910"/>
<dbReference type="GeneID" id="24874937"/>